<dbReference type="GO" id="GO:0030435">
    <property type="term" value="P:sporulation resulting in formation of a cellular spore"/>
    <property type="evidence" value="ECO:0007669"/>
    <property type="project" value="InterPro"/>
</dbReference>
<sequence length="200" mass="21976">MKQWLFILLILFALTGCRGNNESSNMNNTNDNDNPYMHVKNTTIENVDQEESEKISKHLANLAASVPNVKSSTAVALGNYAIVGIDVDENLDRSKVGSIKYSVSEVLKNDPHGANAIVVADPDITARLGEIGEDIRDGRPVQGVLNELSDIVGRIMPEIPGDLQDPTPKDATEDQKQDINSKDSQKLDKNQQEQSNNHKE</sequence>
<keyword evidence="2" id="KW-0732">Signal</keyword>
<feature type="chain" id="PRO_5042016165" evidence="2">
    <location>
        <begin position="19"/>
        <end position="200"/>
    </location>
</feature>
<evidence type="ECO:0000256" key="1">
    <source>
        <dbReference type="SAM" id="MobiDB-lite"/>
    </source>
</evidence>
<dbReference type="InterPro" id="IPR019076">
    <property type="entry name" value="Spore_lipoprot_YhcN/YlaJ-like"/>
</dbReference>
<organism evidence="3 4">
    <name type="scientific">Perspicuibacillus lycopersici</name>
    <dbReference type="NCBI Taxonomy" id="1325689"/>
    <lineage>
        <taxon>Bacteria</taxon>
        <taxon>Bacillati</taxon>
        <taxon>Bacillota</taxon>
        <taxon>Bacilli</taxon>
        <taxon>Bacillales</taxon>
        <taxon>Bacillaceae</taxon>
        <taxon>Perspicuibacillus</taxon>
    </lineage>
</organism>
<evidence type="ECO:0000256" key="2">
    <source>
        <dbReference type="SAM" id="SignalP"/>
    </source>
</evidence>
<dbReference type="AlphaFoldDB" id="A0AAE3IQA9"/>
<name>A0AAE3IQA9_9BACI</name>
<keyword evidence="3" id="KW-0449">Lipoprotein</keyword>
<gene>
    <name evidence="3" type="ORF">OEV98_01535</name>
</gene>
<accession>A0AAE3IQA9</accession>
<comment type="caution">
    <text evidence="3">The sequence shown here is derived from an EMBL/GenBank/DDBJ whole genome shotgun (WGS) entry which is preliminary data.</text>
</comment>
<protein>
    <submittedName>
        <fullName evidence="3">YhcN/YlaJ family sporulation lipoprotein</fullName>
    </submittedName>
</protein>
<evidence type="ECO:0000313" key="3">
    <source>
        <dbReference type="EMBL" id="MCU9612242.1"/>
    </source>
</evidence>
<dbReference type="NCBIfam" id="TIGR02898">
    <property type="entry name" value="spore_YhcN_YlaJ"/>
    <property type="match status" value="1"/>
</dbReference>
<feature type="signal peptide" evidence="2">
    <location>
        <begin position="1"/>
        <end position="18"/>
    </location>
</feature>
<keyword evidence="4" id="KW-1185">Reference proteome</keyword>
<dbReference type="Proteomes" id="UP001209318">
    <property type="component" value="Unassembled WGS sequence"/>
</dbReference>
<feature type="region of interest" description="Disordered" evidence="1">
    <location>
        <begin position="157"/>
        <end position="200"/>
    </location>
</feature>
<dbReference type="RefSeq" id="WP_263071378.1">
    <property type="nucleotide sequence ID" value="NZ_JAOUSF010000001.1"/>
</dbReference>
<feature type="compositionally biased region" description="Basic and acidic residues" evidence="1">
    <location>
        <begin position="167"/>
        <end position="200"/>
    </location>
</feature>
<reference evidence="3" key="1">
    <citation type="submission" date="2022-10" db="EMBL/GenBank/DDBJ databases">
        <title>Description of Fervidibacillus gen. nov. in the family Fervidibacillaceae fam. nov. with two species, Fervidibacillus albus sp. nov., and Fervidibacillus halotolerans sp. nov., isolated from tidal flat sediments.</title>
        <authorList>
            <person name="Kwon K.K."/>
            <person name="Yang S.-H."/>
        </authorList>
    </citation>
    <scope>NUCLEOTIDE SEQUENCE</scope>
    <source>
        <strain evidence="3">JCM 19140</strain>
    </source>
</reference>
<proteinExistence type="predicted"/>
<dbReference type="EMBL" id="JAOUSF010000001">
    <property type="protein sequence ID" value="MCU9612242.1"/>
    <property type="molecule type" value="Genomic_DNA"/>
</dbReference>
<dbReference type="InterPro" id="IPR014247">
    <property type="entry name" value="Spore_lipoprot_YhcN/YlaJ"/>
</dbReference>
<dbReference type="Pfam" id="PF09580">
    <property type="entry name" value="Spore_YhcN_YlaJ"/>
    <property type="match status" value="1"/>
</dbReference>
<dbReference type="PROSITE" id="PS51257">
    <property type="entry name" value="PROKAR_LIPOPROTEIN"/>
    <property type="match status" value="1"/>
</dbReference>
<evidence type="ECO:0000313" key="4">
    <source>
        <dbReference type="Proteomes" id="UP001209318"/>
    </source>
</evidence>